<sequence length="295" mass="32676">MIDPARLVLYFFIYALLGWCAEVAFAAVKERALVNRGFLNGPLCPIYGFGMVGLLAVLGGWRRNLLAVFFIGMALATLLELVGGYLLYRLFHTRWWDYSQNRGNLGGFICPKFSLLWGAASVAVVMGLHPLLAAPVERLPRAAVMALDVLLGLCLLVDTSVSFAQASGLGRQLRRLDEMADSLRRASDAMTEIIGEGAMTADTLLDEQKLQWTLAKMEGRDNAAALREQLLALAGRARALRAELEHTARQRYFGTGRLLRAYPHMVTAHREALARLRALARSLRAKVDEHRPDGR</sequence>
<accession>A0A9D2M7S6</accession>
<keyword evidence="2" id="KW-1133">Transmembrane helix</keyword>
<keyword evidence="2" id="KW-0472">Membrane</keyword>
<protein>
    <submittedName>
        <fullName evidence="3">ABC transporter permease</fullName>
    </submittedName>
</protein>
<dbReference type="Proteomes" id="UP000886803">
    <property type="component" value="Unassembled WGS sequence"/>
</dbReference>
<evidence type="ECO:0000256" key="2">
    <source>
        <dbReference type="SAM" id="Phobius"/>
    </source>
</evidence>
<name>A0A9D2M7S6_9FIRM</name>
<feature type="transmembrane region" description="Helical" evidence="2">
    <location>
        <begin position="6"/>
        <end position="26"/>
    </location>
</feature>
<feature type="transmembrane region" description="Helical" evidence="2">
    <location>
        <begin position="144"/>
        <end position="166"/>
    </location>
</feature>
<feature type="coiled-coil region" evidence="1">
    <location>
        <begin position="223"/>
        <end position="286"/>
    </location>
</feature>
<evidence type="ECO:0000256" key="1">
    <source>
        <dbReference type="SAM" id="Coils"/>
    </source>
</evidence>
<evidence type="ECO:0000313" key="4">
    <source>
        <dbReference type="Proteomes" id="UP000886803"/>
    </source>
</evidence>
<gene>
    <name evidence="3" type="ORF">H9945_08190</name>
</gene>
<feature type="transmembrane region" description="Helical" evidence="2">
    <location>
        <begin position="38"/>
        <end position="59"/>
    </location>
</feature>
<reference evidence="3" key="2">
    <citation type="submission" date="2021-04" db="EMBL/GenBank/DDBJ databases">
        <authorList>
            <person name="Gilroy R."/>
        </authorList>
    </citation>
    <scope>NUCLEOTIDE SEQUENCE</scope>
    <source>
        <strain evidence="3">ChiBcec8-13705</strain>
    </source>
</reference>
<feature type="transmembrane region" description="Helical" evidence="2">
    <location>
        <begin position="109"/>
        <end position="132"/>
    </location>
</feature>
<proteinExistence type="predicted"/>
<dbReference type="AlphaFoldDB" id="A0A9D2M7S6"/>
<feature type="transmembrane region" description="Helical" evidence="2">
    <location>
        <begin position="65"/>
        <end position="88"/>
    </location>
</feature>
<keyword evidence="2" id="KW-0812">Transmembrane</keyword>
<dbReference type="InterPro" id="IPR010540">
    <property type="entry name" value="CmpB_TMEM229"/>
</dbReference>
<comment type="caution">
    <text evidence="3">The sequence shown here is derived from an EMBL/GenBank/DDBJ whole genome shotgun (WGS) entry which is preliminary data.</text>
</comment>
<evidence type="ECO:0000313" key="3">
    <source>
        <dbReference type="EMBL" id="HJB42463.1"/>
    </source>
</evidence>
<dbReference type="Pfam" id="PF06541">
    <property type="entry name" value="ABC_trans_CmpB"/>
    <property type="match status" value="1"/>
</dbReference>
<dbReference type="EMBL" id="DWYG01000138">
    <property type="protein sequence ID" value="HJB42463.1"/>
    <property type="molecule type" value="Genomic_DNA"/>
</dbReference>
<reference evidence="3" key="1">
    <citation type="journal article" date="2021" name="PeerJ">
        <title>Extensive microbial diversity within the chicken gut microbiome revealed by metagenomics and culture.</title>
        <authorList>
            <person name="Gilroy R."/>
            <person name="Ravi A."/>
            <person name="Getino M."/>
            <person name="Pursley I."/>
            <person name="Horton D.L."/>
            <person name="Alikhan N.F."/>
            <person name="Baker D."/>
            <person name="Gharbi K."/>
            <person name="Hall N."/>
            <person name="Watson M."/>
            <person name="Adriaenssens E.M."/>
            <person name="Foster-Nyarko E."/>
            <person name="Jarju S."/>
            <person name="Secka A."/>
            <person name="Antonio M."/>
            <person name="Oren A."/>
            <person name="Chaudhuri R.R."/>
            <person name="La Ragione R."/>
            <person name="Hildebrand F."/>
            <person name="Pallen M.J."/>
        </authorList>
    </citation>
    <scope>NUCLEOTIDE SEQUENCE</scope>
    <source>
        <strain evidence="3">ChiBcec8-13705</strain>
    </source>
</reference>
<keyword evidence="1" id="KW-0175">Coiled coil</keyword>
<organism evidence="3 4">
    <name type="scientific">Candidatus Gemmiger avicola</name>
    <dbReference type="NCBI Taxonomy" id="2838605"/>
    <lineage>
        <taxon>Bacteria</taxon>
        <taxon>Bacillati</taxon>
        <taxon>Bacillota</taxon>
        <taxon>Clostridia</taxon>
        <taxon>Eubacteriales</taxon>
        <taxon>Gemmiger</taxon>
    </lineage>
</organism>